<dbReference type="InterPro" id="IPR001765">
    <property type="entry name" value="Carbonic_anhydrase"/>
</dbReference>
<dbReference type="Proteomes" id="UP000332487">
    <property type="component" value="Unassembled WGS sequence"/>
</dbReference>
<dbReference type="AlphaFoldDB" id="C7DH86"/>
<reference evidence="3 4" key="1">
    <citation type="journal article" date="2009" name="Genome Biol.">
        <title>Community-wide analysis of microbial genome sequence signatures.</title>
        <authorList>
            <person name="Dick G.J."/>
            <person name="Andersson A.F."/>
            <person name="Baker B.J."/>
            <person name="Simmons S.L."/>
            <person name="Thomas B.C."/>
            <person name="Yelton A.P."/>
            <person name="Banfield J.F."/>
        </authorList>
    </citation>
    <scope>NUCLEOTIDE SEQUENCE [LARGE SCALE GENOMIC DNA]</scope>
    <source>
        <strain evidence="3">ARMAN-2</strain>
    </source>
</reference>
<feature type="binding site" evidence="2">
    <location>
        <position position="8"/>
    </location>
    <ligand>
        <name>Zn(2+)</name>
        <dbReference type="ChEBI" id="CHEBI:29105"/>
    </ligand>
</feature>
<dbReference type="Pfam" id="PF00484">
    <property type="entry name" value="Pro_CA"/>
    <property type="match status" value="1"/>
</dbReference>
<dbReference type="Gene3D" id="3.40.1050.10">
    <property type="entry name" value="Carbonic anhydrase"/>
    <property type="match status" value="1"/>
</dbReference>
<dbReference type="SUPFAM" id="SSF53056">
    <property type="entry name" value="beta-carbonic anhydrase, cab"/>
    <property type="match status" value="1"/>
</dbReference>
<dbReference type="InterPro" id="IPR036874">
    <property type="entry name" value="Carbonic_anhydrase_sf"/>
</dbReference>
<comment type="similarity">
    <text evidence="1">Belongs to the beta-class carbonic anhydrase family.</text>
</comment>
<keyword evidence="4" id="KW-1185">Reference proteome</keyword>
<evidence type="ECO:0000313" key="4">
    <source>
        <dbReference type="Proteomes" id="UP000332487"/>
    </source>
</evidence>
<sequence>MAKVLISCMDRRLNLELDSRAKDMAKDGSEVIVLRNAGANVGGLEESMRAIEEFAGIDQIVIATHDDCGAMKFVAGCLDGRYTYDRDLGSKLVEPFEKHAGENLDIANQKVQRSRAVDLSKALGLDARIEVSPISVSSIEIQESTKGAHHALLVGNGIYKAGFEKAIRKAGLETFETYVIDAPVLSETVPDIKIARDVLGISDIRVVSLNQRQEAKNAKFIEMAKGIGMEHLKVYKIRDRAPA</sequence>
<reference evidence="3 4" key="2">
    <citation type="journal article" date="2010" name="Proc. Natl. Acad. Sci. U.S.A.">
        <title>Enigmatic, ultrasmall, uncultivated Archaea.</title>
        <authorList>
            <person name="Baker B.J."/>
            <person name="Comolli L.R."/>
            <person name="Dick G.J."/>
            <person name="Hauser L.J."/>
            <person name="Hyatt D."/>
            <person name="Dill B.D."/>
            <person name="Land M.L."/>
            <person name="Verberkmoes N.C."/>
            <person name="Hettich R.L."/>
            <person name="Banfield J.F."/>
        </authorList>
    </citation>
    <scope>NUCLEOTIDE SEQUENCE [LARGE SCALE GENOMIC DNA]</scope>
    <source>
        <strain evidence="3">ARMAN-2</strain>
    </source>
</reference>
<dbReference type="EMBL" id="GG697240">
    <property type="protein sequence ID" value="EET89988.1"/>
    <property type="molecule type" value="Genomic_DNA"/>
</dbReference>
<comment type="cofactor">
    <cofactor evidence="2">
        <name>Zn(2+)</name>
        <dbReference type="ChEBI" id="CHEBI:29105"/>
    </cofactor>
    <text evidence="2">Binds 1 zinc ion per subunit.</text>
</comment>
<proteinExistence type="inferred from homology"/>
<feature type="binding site" evidence="2">
    <location>
        <position position="65"/>
    </location>
    <ligand>
        <name>Zn(2+)</name>
        <dbReference type="ChEBI" id="CHEBI:29105"/>
    </ligand>
</feature>
<name>C7DH86_MICA2</name>
<protein>
    <recommendedName>
        <fullName evidence="5">Carbonic anhydrase</fullName>
    </recommendedName>
</protein>
<accession>C7DH86</accession>
<evidence type="ECO:0000256" key="2">
    <source>
        <dbReference type="PIRSR" id="PIRSR601765-2"/>
    </source>
</evidence>
<keyword evidence="2" id="KW-0479">Metal-binding</keyword>
<evidence type="ECO:0000256" key="1">
    <source>
        <dbReference type="ARBA" id="ARBA00006217"/>
    </source>
</evidence>
<feature type="binding site" evidence="2">
    <location>
        <position position="68"/>
    </location>
    <ligand>
        <name>Zn(2+)</name>
        <dbReference type="ChEBI" id="CHEBI:29105"/>
    </ligand>
</feature>
<evidence type="ECO:0008006" key="5">
    <source>
        <dbReference type="Google" id="ProtNLM"/>
    </source>
</evidence>
<dbReference type="GO" id="GO:0004089">
    <property type="term" value="F:carbonate dehydratase activity"/>
    <property type="evidence" value="ECO:0007669"/>
    <property type="project" value="InterPro"/>
</dbReference>
<organism evidence="3 4">
    <name type="scientific">Candidatus Micrarchaeum acidiphilum ARMAN-2</name>
    <dbReference type="NCBI Taxonomy" id="425595"/>
    <lineage>
        <taxon>Archaea</taxon>
        <taxon>Candidatus Micrarchaeota</taxon>
        <taxon>Candidatus Micrarchaeia</taxon>
        <taxon>Candidatus Micrarchaeales</taxon>
        <taxon>Candidatus Micrarchaeaceae</taxon>
        <taxon>Candidatus Micrarchaeum</taxon>
    </lineage>
</organism>
<dbReference type="GO" id="GO:0008270">
    <property type="term" value="F:zinc ion binding"/>
    <property type="evidence" value="ECO:0007669"/>
    <property type="project" value="InterPro"/>
</dbReference>
<gene>
    <name evidence="3" type="ORF">UNLARM2_0432</name>
</gene>
<evidence type="ECO:0000313" key="3">
    <source>
        <dbReference type="EMBL" id="EET89988.1"/>
    </source>
</evidence>
<keyword evidence="2" id="KW-0862">Zinc</keyword>